<gene>
    <name evidence="1" type="ORF">PHYPA_008055</name>
</gene>
<proteinExistence type="predicted"/>
<dbReference type="AlphaFoldDB" id="A0A2K1KKS4"/>
<accession>A0A2K1KKS4</accession>
<organism evidence="1">
    <name type="scientific">Physcomitrium patens</name>
    <name type="common">Spreading-leaved earth moss</name>
    <name type="synonym">Physcomitrella patens</name>
    <dbReference type="NCBI Taxonomy" id="3218"/>
    <lineage>
        <taxon>Eukaryota</taxon>
        <taxon>Viridiplantae</taxon>
        <taxon>Streptophyta</taxon>
        <taxon>Embryophyta</taxon>
        <taxon>Bryophyta</taxon>
        <taxon>Bryophytina</taxon>
        <taxon>Bryopsida</taxon>
        <taxon>Funariidae</taxon>
        <taxon>Funariales</taxon>
        <taxon>Funariaceae</taxon>
        <taxon>Physcomitrium</taxon>
    </lineage>
</organism>
<dbReference type="Proteomes" id="UP000006727">
    <property type="component" value="Chromosome 5"/>
</dbReference>
<evidence type="ECO:0000313" key="3">
    <source>
        <dbReference type="Proteomes" id="UP000006727"/>
    </source>
</evidence>
<reference evidence="1 3" key="2">
    <citation type="journal article" date="2018" name="Plant J.">
        <title>The Physcomitrella patens chromosome-scale assembly reveals moss genome structure and evolution.</title>
        <authorList>
            <person name="Lang D."/>
            <person name="Ullrich K.K."/>
            <person name="Murat F."/>
            <person name="Fuchs J."/>
            <person name="Jenkins J."/>
            <person name="Haas F.B."/>
            <person name="Piednoel M."/>
            <person name="Gundlach H."/>
            <person name="Van Bel M."/>
            <person name="Meyberg R."/>
            <person name="Vives C."/>
            <person name="Morata J."/>
            <person name="Symeonidi A."/>
            <person name="Hiss M."/>
            <person name="Muchero W."/>
            <person name="Kamisugi Y."/>
            <person name="Saleh O."/>
            <person name="Blanc G."/>
            <person name="Decker E.L."/>
            <person name="van Gessel N."/>
            <person name="Grimwood J."/>
            <person name="Hayes R.D."/>
            <person name="Graham S.W."/>
            <person name="Gunter L.E."/>
            <person name="McDaniel S.F."/>
            <person name="Hoernstein S.N.W."/>
            <person name="Larsson A."/>
            <person name="Li F.W."/>
            <person name="Perroud P.F."/>
            <person name="Phillips J."/>
            <person name="Ranjan P."/>
            <person name="Rokshar D.S."/>
            <person name="Rothfels C.J."/>
            <person name="Schneider L."/>
            <person name="Shu S."/>
            <person name="Stevenson D.W."/>
            <person name="Thummler F."/>
            <person name="Tillich M."/>
            <person name="Villarreal Aguilar J.C."/>
            <person name="Widiez T."/>
            <person name="Wong G.K."/>
            <person name="Wymore A."/>
            <person name="Zhang Y."/>
            <person name="Zimmer A.D."/>
            <person name="Quatrano R.S."/>
            <person name="Mayer K.F.X."/>
            <person name="Goodstein D."/>
            <person name="Casacuberta J.M."/>
            <person name="Vandepoele K."/>
            <person name="Reski R."/>
            <person name="Cuming A.C."/>
            <person name="Tuskan G.A."/>
            <person name="Maumus F."/>
            <person name="Salse J."/>
            <person name="Schmutz J."/>
            <person name="Rensing S.A."/>
        </authorList>
    </citation>
    <scope>NUCLEOTIDE SEQUENCE [LARGE SCALE GENOMIC DNA]</scope>
    <source>
        <strain evidence="2 3">cv. Gransden 2004</strain>
    </source>
</reference>
<name>A0A2K1KKS4_PHYPA</name>
<protein>
    <submittedName>
        <fullName evidence="1 2">Uncharacterized protein</fullName>
    </submittedName>
</protein>
<sequence>MQDFKIFSKILVALTIYHIIIQCYKCMHLCGRNQTCPYKA</sequence>
<evidence type="ECO:0000313" key="1">
    <source>
        <dbReference type="EMBL" id="PNR54378.1"/>
    </source>
</evidence>
<dbReference type="EMBL" id="ABEU02000005">
    <property type="protein sequence ID" value="PNR54378.1"/>
    <property type="molecule type" value="Genomic_DNA"/>
</dbReference>
<dbReference type="InParanoid" id="A0A2K1KKS4"/>
<evidence type="ECO:0000313" key="2">
    <source>
        <dbReference type="EnsemblPlants" id="Pp3c5_23060V3.1"/>
    </source>
</evidence>
<reference evidence="1 3" key="1">
    <citation type="journal article" date="2008" name="Science">
        <title>The Physcomitrella genome reveals evolutionary insights into the conquest of land by plants.</title>
        <authorList>
            <person name="Rensing S."/>
            <person name="Lang D."/>
            <person name="Zimmer A."/>
            <person name="Terry A."/>
            <person name="Salamov A."/>
            <person name="Shapiro H."/>
            <person name="Nishiyama T."/>
            <person name="Perroud P.-F."/>
            <person name="Lindquist E."/>
            <person name="Kamisugi Y."/>
            <person name="Tanahashi T."/>
            <person name="Sakakibara K."/>
            <person name="Fujita T."/>
            <person name="Oishi K."/>
            <person name="Shin-I T."/>
            <person name="Kuroki Y."/>
            <person name="Toyoda A."/>
            <person name="Suzuki Y."/>
            <person name="Hashimoto A."/>
            <person name="Yamaguchi K."/>
            <person name="Sugano A."/>
            <person name="Kohara Y."/>
            <person name="Fujiyama A."/>
            <person name="Anterola A."/>
            <person name="Aoki S."/>
            <person name="Ashton N."/>
            <person name="Barbazuk W.B."/>
            <person name="Barker E."/>
            <person name="Bennetzen J."/>
            <person name="Bezanilla M."/>
            <person name="Blankenship R."/>
            <person name="Cho S.H."/>
            <person name="Dutcher S."/>
            <person name="Estelle M."/>
            <person name="Fawcett J.A."/>
            <person name="Gundlach H."/>
            <person name="Hanada K."/>
            <person name="Heyl A."/>
            <person name="Hicks K.A."/>
            <person name="Hugh J."/>
            <person name="Lohr M."/>
            <person name="Mayer K."/>
            <person name="Melkozernov A."/>
            <person name="Murata T."/>
            <person name="Nelson D."/>
            <person name="Pils B."/>
            <person name="Prigge M."/>
            <person name="Reiss B."/>
            <person name="Renner T."/>
            <person name="Rombauts S."/>
            <person name="Rushton P."/>
            <person name="Sanderfoot A."/>
            <person name="Schween G."/>
            <person name="Shiu S.-H."/>
            <person name="Stueber K."/>
            <person name="Theodoulou F.L."/>
            <person name="Tu H."/>
            <person name="Van de Peer Y."/>
            <person name="Verrier P.J."/>
            <person name="Waters E."/>
            <person name="Wood A."/>
            <person name="Yang L."/>
            <person name="Cove D."/>
            <person name="Cuming A."/>
            <person name="Hasebe M."/>
            <person name="Lucas S."/>
            <person name="Mishler D.B."/>
            <person name="Reski R."/>
            <person name="Grigoriev I."/>
            <person name="Quatrano R.S."/>
            <person name="Boore J.L."/>
        </authorList>
    </citation>
    <scope>NUCLEOTIDE SEQUENCE [LARGE SCALE GENOMIC DNA]</scope>
    <source>
        <strain evidence="2 3">cv. Gransden 2004</strain>
    </source>
</reference>
<keyword evidence="3" id="KW-1185">Reference proteome</keyword>
<reference evidence="2" key="3">
    <citation type="submission" date="2020-12" db="UniProtKB">
        <authorList>
            <consortium name="EnsemblPlants"/>
        </authorList>
    </citation>
    <scope>IDENTIFICATION</scope>
</reference>
<dbReference type="Gramene" id="Pp3c5_23060V3.1">
    <property type="protein sequence ID" value="Pp3c5_23060V3.1"/>
    <property type="gene ID" value="Pp3c5_23060"/>
</dbReference>
<dbReference type="EnsemblPlants" id="Pp3c5_23060V3.1">
    <property type="protein sequence ID" value="Pp3c5_23060V3.1"/>
    <property type="gene ID" value="Pp3c5_23060"/>
</dbReference>